<name>A0ABU5C550_9BACI</name>
<dbReference type="InterPro" id="IPR025997">
    <property type="entry name" value="SBP_2_dom"/>
</dbReference>
<evidence type="ECO:0000256" key="2">
    <source>
        <dbReference type="ARBA" id="ARBA00007639"/>
    </source>
</evidence>
<dbReference type="Proteomes" id="UP001281447">
    <property type="component" value="Unassembled WGS sequence"/>
</dbReference>
<sequence length="253" mass="28309">MSIWSMSHRKKADNDELNRLLDRMIAAKMDGIIVQGIKGQRFKDLVHKSVERDIPIVTVDTDAKASERKAYVGTNNIEAGKLLGKSLLENTSGEQYVGIITGRNEAINQQERIQGFREMVKGHKRIHIIAIRESHITKNGATIASYKLLKQYPKINAFVGMSALDGPGIVEGVKEVAPFKNTYVLAFDTLPETMQLMKAGKIDATVAQYPEQMGNDAVEVLIRLQGKDLLDNLIYTKTNIITKEDVQRQDKTQ</sequence>
<dbReference type="PANTHER" id="PTHR46847:SF1">
    <property type="entry name" value="D-ALLOSE-BINDING PERIPLASMIC PROTEIN-RELATED"/>
    <property type="match status" value="1"/>
</dbReference>
<evidence type="ECO:0000256" key="1">
    <source>
        <dbReference type="ARBA" id="ARBA00004196"/>
    </source>
</evidence>
<comment type="caution">
    <text evidence="5">The sequence shown here is derived from an EMBL/GenBank/DDBJ whole genome shotgun (WGS) entry which is preliminary data.</text>
</comment>
<dbReference type="Pfam" id="PF13407">
    <property type="entry name" value="Peripla_BP_4"/>
    <property type="match status" value="1"/>
</dbReference>
<dbReference type="InterPro" id="IPR028082">
    <property type="entry name" value="Peripla_BP_I"/>
</dbReference>
<dbReference type="Gene3D" id="3.40.50.2300">
    <property type="match status" value="2"/>
</dbReference>
<keyword evidence="6" id="KW-1185">Reference proteome</keyword>
<feature type="domain" description="Periplasmic binding protein" evidence="4">
    <location>
        <begin position="11"/>
        <end position="227"/>
    </location>
</feature>
<evidence type="ECO:0000259" key="4">
    <source>
        <dbReference type="Pfam" id="PF13407"/>
    </source>
</evidence>
<comment type="subcellular location">
    <subcellularLocation>
        <location evidence="1">Cell envelope</location>
    </subcellularLocation>
</comment>
<reference evidence="5 6" key="1">
    <citation type="submission" date="2023-10" db="EMBL/GenBank/DDBJ databases">
        <title>Virgibacillus halophilus 5B73C genome.</title>
        <authorList>
            <person name="Miliotis G."/>
            <person name="Sengupta P."/>
            <person name="Hameed A."/>
            <person name="Chuvochina M."/>
            <person name="Mcdonagh F."/>
            <person name="Simpson A.C."/>
            <person name="Singh N.K."/>
            <person name="Rekha P.D."/>
            <person name="Raman K."/>
            <person name="Hugenholtz P."/>
            <person name="Venkateswaran K."/>
        </authorList>
    </citation>
    <scope>NUCLEOTIDE SEQUENCE [LARGE SCALE GENOMIC DNA]</scope>
    <source>
        <strain evidence="5 6">5B73C</strain>
    </source>
</reference>
<accession>A0ABU5C550</accession>
<organism evidence="5 6">
    <name type="scientific">Tigheibacillus halophilus</name>
    <dbReference type="NCBI Taxonomy" id="361280"/>
    <lineage>
        <taxon>Bacteria</taxon>
        <taxon>Bacillati</taxon>
        <taxon>Bacillota</taxon>
        <taxon>Bacilli</taxon>
        <taxon>Bacillales</taxon>
        <taxon>Bacillaceae</taxon>
        <taxon>Tigheibacillus</taxon>
    </lineage>
</organism>
<protein>
    <submittedName>
        <fullName evidence="5">Substrate-binding domain-containing protein</fullName>
    </submittedName>
</protein>
<dbReference type="EMBL" id="JAWDIP010000003">
    <property type="protein sequence ID" value="MDY0393986.1"/>
    <property type="molecule type" value="Genomic_DNA"/>
</dbReference>
<keyword evidence="3" id="KW-0732">Signal</keyword>
<dbReference type="PANTHER" id="PTHR46847">
    <property type="entry name" value="D-ALLOSE-BINDING PERIPLASMIC PROTEIN-RELATED"/>
    <property type="match status" value="1"/>
</dbReference>
<proteinExistence type="inferred from homology"/>
<gene>
    <name evidence="5" type="ORF">RWE15_05255</name>
</gene>
<evidence type="ECO:0000313" key="6">
    <source>
        <dbReference type="Proteomes" id="UP001281447"/>
    </source>
</evidence>
<comment type="similarity">
    <text evidence="2">Belongs to the bacterial solute-binding protein 2 family.</text>
</comment>
<dbReference type="SUPFAM" id="SSF53822">
    <property type="entry name" value="Periplasmic binding protein-like I"/>
    <property type="match status" value="1"/>
</dbReference>
<evidence type="ECO:0000256" key="3">
    <source>
        <dbReference type="ARBA" id="ARBA00022729"/>
    </source>
</evidence>
<evidence type="ECO:0000313" key="5">
    <source>
        <dbReference type="EMBL" id="MDY0393986.1"/>
    </source>
</evidence>